<evidence type="ECO:0000313" key="4">
    <source>
        <dbReference type="Proteomes" id="UP000285092"/>
    </source>
</evidence>
<reference evidence="3 4" key="1">
    <citation type="submission" date="2018-08" db="EMBL/GenBank/DDBJ databases">
        <title>Altererythrobacter sp.Ery1 and Ery12, the genome sequencing of novel strains in genus Alterythrobacter.</title>
        <authorList>
            <person name="Cheng H."/>
            <person name="Wu Y.-H."/>
            <person name="Fang C."/>
            <person name="Xu X.-W."/>
        </authorList>
    </citation>
    <scope>NUCLEOTIDE SEQUENCE [LARGE SCALE GENOMIC DNA]</scope>
    <source>
        <strain evidence="3 4">Ery1</strain>
    </source>
</reference>
<dbReference type="Pfam" id="PF08401">
    <property type="entry name" value="ArdcN"/>
    <property type="match status" value="1"/>
</dbReference>
<proteinExistence type="predicted"/>
<organism evidence="3 4">
    <name type="scientific">Pelagerythrobacter aerophilus</name>
    <dbReference type="NCBI Taxonomy" id="2306995"/>
    <lineage>
        <taxon>Bacteria</taxon>
        <taxon>Pseudomonadati</taxon>
        <taxon>Pseudomonadota</taxon>
        <taxon>Alphaproteobacteria</taxon>
        <taxon>Sphingomonadales</taxon>
        <taxon>Erythrobacteraceae</taxon>
        <taxon>Pelagerythrobacter</taxon>
    </lineage>
</organism>
<comment type="caution">
    <text evidence="3">The sequence shown here is derived from an EMBL/GenBank/DDBJ whole genome shotgun (WGS) entry which is preliminary data.</text>
</comment>
<feature type="region of interest" description="Disordered" evidence="1">
    <location>
        <begin position="1"/>
        <end position="34"/>
    </location>
</feature>
<dbReference type="GO" id="GO:0003697">
    <property type="term" value="F:single-stranded DNA binding"/>
    <property type="evidence" value="ECO:0007669"/>
    <property type="project" value="InterPro"/>
</dbReference>
<accession>A0A418NIT5</accession>
<keyword evidence="4" id="KW-1185">Reference proteome</keyword>
<dbReference type="InterPro" id="IPR013610">
    <property type="entry name" value="ArdC_N"/>
</dbReference>
<dbReference type="EMBL" id="QXFK01000014">
    <property type="protein sequence ID" value="RIV79193.1"/>
    <property type="molecule type" value="Genomic_DNA"/>
</dbReference>
<evidence type="ECO:0000259" key="2">
    <source>
        <dbReference type="Pfam" id="PF08401"/>
    </source>
</evidence>
<feature type="domain" description="N-terminal" evidence="2">
    <location>
        <begin position="31"/>
        <end position="81"/>
    </location>
</feature>
<dbReference type="AlphaFoldDB" id="A0A418NIT5"/>
<feature type="region of interest" description="Disordered" evidence="1">
    <location>
        <begin position="190"/>
        <end position="261"/>
    </location>
</feature>
<dbReference type="Proteomes" id="UP000285092">
    <property type="component" value="Unassembled WGS sequence"/>
</dbReference>
<sequence>MHPDPDRCTGTRRRRSTPSARAGKTAESHADLYDDVTQRTVSELEAGRLPWVQPWGASAGTPGPGLPRNALTGRSYSGINSAPYRREKKEVSNERSGSLVMTCIHRTNLGQKWLRPRKRRGTTACPEKAQSVEAICGAAGQDKTCMAKAILPEPQFAATYTRSGAVEWLTWHIGRSESATFILSASRSSDVERPGLPARPTHPLYGGASERTGCLNTSKPPTRVNAGSPKQDGFAGPAWRRSRHSTQMPGVTAGTVAGRPADDRCDKHGAIRVKRPPIGGRAAASTIRTTLTGAC</sequence>
<protein>
    <submittedName>
        <fullName evidence="3">DUF1738 domain-containing protein</fullName>
    </submittedName>
</protein>
<dbReference type="OrthoDB" id="9792687at2"/>
<gene>
    <name evidence="3" type="ORF">D2V04_04045</name>
</gene>
<name>A0A418NIT5_9SPHN</name>
<evidence type="ECO:0000313" key="3">
    <source>
        <dbReference type="EMBL" id="RIV79193.1"/>
    </source>
</evidence>
<evidence type="ECO:0000256" key="1">
    <source>
        <dbReference type="SAM" id="MobiDB-lite"/>
    </source>
</evidence>